<sequence length="509" mass="55961">MTAQSIQSRFDEGERINIWSVPDMSVLNAGRRSPVPMPTGLFGEAFSLLADIAEGTSTPPDYPALAFLSSCASLIGGKRRVRPYATSPWSEPCILWVGVVGDPSSRKSPALDVVTEPLRAIERDHAESHQSAIRNWQERTECAKAAKKNWQDKLAKAVKDGLPSPPMPDDAEEPQEPVRRRTVIMDATPEAVGAILEGNPQGTLHFRDELAGWFSSFNRYSSGGDREFWLEAYGGRPYTIDRKTSAKGPIIVPFNGITVCGGIQPAKLADALLSSPDDGLVARFLWAWPDKLGVVRRPRQAADMGALEGVYRRLDGLSWGQDSEGRQSHITLPLSDHAADIFERWQQDNAALDDDASALFKSFVGKMDGTVLRLALVSELMAWAWDGDAEPREVSAESLIAAAEWVDDYAKPMSERVYGDAALPKVERNASILARYIVKRGFDRINLRTLKRAPHKTSLPGLRSSEVMNATVEYLVDAGWLMPDLSRDGETPGRQRLDYLVNPAVHGAA</sequence>
<evidence type="ECO:0000313" key="1">
    <source>
        <dbReference type="EMBL" id="GAA5049725.1"/>
    </source>
</evidence>
<dbReference type="Pfam" id="PF13148">
    <property type="entry name" value="DUF3987"/>
    <property type="match status" value="1"/>
</dbReference>
<dbReference type="InterPro" id="IPR025048">
    <property type="entry name" value="DUF3987"/>
</dbReference>
<reference evidence="2" key="1">
    <citation type="journal article" date="2019" name="Int. J. Syst. Evol. Microbiol.">
        <title>The Global Catalogue of Microorganisms (GCM) 10K type strain sequencing project: providing services to taxonomists for standard genome sequencing and annotation.</title>
        <authorList>
            <consortium name="The Broad Institute Genomics Platform"/>
            <consortium name="The Broad Institute Genome Sequencing Center for Infectious Disease"/>
            <person name="Wu L."/>
            <person name="Ma J."/>
        </authorList>
    </citation>
    <scope>NUCLEOTIDE SEQUENCE [LARGE SCALE GENOMIC DNA]</scope>
    <source>
        <strain evidence="2">JCM 18014</strain>
    </source>
</reference>
<evidence type="ECO:0008006" key="3">
    <source>
        <dbReference type="Google" id="ProtNLM"/>
    </source>
</evidence>
<comment type="caution">
    <text evidence="1">The sequence shown here is derived from an EMBL/GenBank/DDBJ whole genome shotgun (WGS) entry which is preliminary data.</text>
</comment>
<protein>
    <recommendedName>
        <fullName evidence="3">DUF3987 domain-containing protein</fullName>
    </recommendedName>
</protein>
<organism evidence="1 2">
    <name type="scientific">Erythrobacter westpacificensis</name>
    <dbReference type="NCBI Taxonomy" id="1055231"/>
    <lineage>
        <taxon>Bacteria</taxon>
        <taxon>Pseudomonadati</taxon>
        <taxon>Pseudomonadota</taxon>
        <taxon>Alphaproteobacteria</taxon>
        <taxon>Sphingomonadales</taxon>
        <taxon>Erythrobacteraceae</taxon>
        <taxon>Erythrobacter/Porphyrobacter group</taxon>
        <taxon>Erythrobacter</taxon>
    </lineage>
</organism>
<dbReference type="Proteomes" id="UP001500518">
    <property type="component" value="Unassembled WGS sequence"/>
</dbReference>
<keyword evidence="2" id="KW-1185">Reference proteome</keyword>
<name>A0ABP9K241_9SPHN</name>
<accession>A0ABP9K241</accession>
<dbReference type="RefSeq" id="WP_346031855.1">
    <property type="nucleotide sequence ID" value="NZ_BAABHV010000008.1"/>
</dbReference>
<gene>
    <name evidence="1" type="ORF">GCM10023208_08140</name>
</gene>
<proteinExistence type="predicted"/>
<evidence type="ECO:0000313" key="2">
    <source>
        <dbReference type="Proteomes" id="UP001500518"/>
    </source>
</evidence>
<dbReference type="EMBL" id="BAABHV010000008">
    <property type="protein sequence ID" value="GAA5049725.1"/>
    <property type="molecule type" value="Genomic_DNA"/>
</dbReference>